<evidence type="ECO:0000256" key="3">
    <source>
        <dbReference type="ARBA" id="ARBA00022801"/>
    </source>
</evidence>
<organism evidence="9 10">
    <name type="scientific">Trapa natans</name>
    <name type="common">Water chestnut</name>
    <dbReference type="NCBI Taxonomy" id="22666"/>
    <lineage>
        <taxon>Eukaryota</taxon>
        <taxon>Viridiplantae</taxon>
        <taxon>Streptophyta</taxon>
        <taxon>Embryophyta</taxon>
        <taxon>Tracheophyta</taxon>
        <taxon>Spermatophyta</taxon>
        <taxon>Magnoliopsida</taxon>
        <taxon>eudicotyledons</taxon>
        <taxon>Gunneridae</taxon>
        <taxon>Pentapetalae</taxon>
        <taxon>rosids</taxon>
        <taxon>malvids</taxon>
        <taxon>Myrtales</taxon>
        <taxon>Lythraceae</taxon>
        <taxon>Trapa</taxon>
    </lineage>
</organism>
<evidence type="ECO:0000313" key="10">
    <source>
        <dbReference type="Proteomes" id="UP001346149"/>
    </source>
</evidence>
<dbReference type="AlphaFoldDB" id="A0AAN7QQF6"/>
<dbReference type="PRINTS" id="PR00111">
    <property type="entry name" value="ABHYDROLASE"/>
</dbReference>
<dbReference type="InterPro" id="IPR000073">
    <property type="entry name" value="AB_hydrolase_1"/>
</dbReference>
<evidence type="ECO:0000256" key="7">
    <source>
        <dbReference type="ARBA" id="ARBA00093212"/>
    </source>
</evidence>
<dbReference type="EMBL" id="JAXQNO010000020">
    <property type="protein sequence ID" value="KAK4772263.1"/>
    <property type="molecule type" value="Genomic_DNA"/>
</dbReference>
<dbReference type="Pfam" id="PF00561">
    <property type="entry name" value="Abhydrolase_1"/>
    <property type="match status" value="1"/>
</dbReference>
<dbReference type="FunFam" id="3.40.50.1820:FF:000161">
    <property type="entry name" value="Epoxide hydrolase"/>
    <property type="match status" value="1"/>
</dbReference>
<dbReference type="InterPro" id="IPR029058">
    <property type="entry name" value="AB_hydrolase_fold"/>
</dbReference>
<evidence type="ECO:0000256" key="5">
    <source>
        <dbReference type="ARBA" id="ARBA00051067"/>
    </source>
</evidence>
<comment type="caution">
    <text evidence="9">The sequence shown here is derived from an EMBL/GenBank/DDBJ whole genome shotgun (WGS) entry which is preliminary data.</text>
</comment>
<dbReference type="PANTHER" id="PTHR43329">
    <property type="entry name" value="EPOXIDE HYDROLASE"/>
    <property type="match status" value="1"/>
</dbReference>
<feature type="domain" description="AB hydrolase-1" evidence="8">
    <location>
        <begin position="31"/>
        <end position="153"/>
    </location>
</feature>
<evidence type="ECO:0000256" key="2">
    <source>
        <dbReference type="ARBA" id="ARBA00013006"/>
    </source>
</evidence>
<gene>
    <name evidence="9" type="ORF">SAY86_014038</name>
</gene>
<evidence type="ECO:0000259" key="8">
    <source>
        <dbReference type="Pfam" id="PF00561"/>
    </source>
</evidence>
<name>A0AAN7QQF6_TRANT</name>
<dbReference type="InterPro" id="IPR000639">
    <property type="entry name" value="Epox_hydrolase-like"/>
</dbReference>
<accession>A0AAN7QQF6</accession>
<dbReference type="Gene3D" id="3.40.50.1820">
    <property type="entry name" value="alpha/beta hydrolase"/>
    <property type="match status" value="1"/>
</dbReference>
<reference evidence="9 10" key="1">
    <citation type="journal article" date="2023" name="Hortic Res">
        <title>Pangenome of water caltrop reveals structural variations and asymmetric subgenome divergence after allopolyploidization.</title>
        <authorList>
            <person name="Zhang X."/>
            <person name="Chen Y."/>
            <person name="Wang L."/>
            <person name="Yuan Y."/>
            <person name="Fang M."/>
            <person name="Shi L."/>
            <person name="Lu R."/>
            <person name="Comes H.P."/>
            <person name="Ma Y."/>
            <person name="Chen Y."/>
            <person name="Huang G."/>
            <person name="Zhou Y."/>
            <person name="Zheng Z."/>
            <person name="Qiu Y."/>
        </authorList>
    </citation>
    <scope>NUCLEOTIDE SEQUENCE [LARGE SCALE GENOMIC DNA]</scope>
    <source>
        <strain evidence="9">F231</strain>
    </source>
</reference>
<sequence length="322" mass="36664">MDMLEYEVNHLRIKTNGIWIHAAELGVQGSPLVILLHGFPEMWFSWRYQMRFLADRGYHVVVPDMRGYGDSDSPPSAESYTIFHLVGDIVGLIDHFGQQQALIIGQDWGAVVAWFLSLFRPDKVKGLVALSTPYLPRSPIKTTETFKQLGEGFYISQFQSAGRAERAFARYDYLTVMKKLLLINKTDLLIAPEGVEIVDYLETPSFLPPWISEEDLQVYADKFQESGFTGPLNYYRAMDLNWELVGPWQGAKILVPVKFIVGDKDIGFDTAGTRDYIHGDIFRSIVPDLQVVVLDGHHFINQEKAEEVSHEILSFFQKLSPD</sequence>
<evidence type="ECO:0000256" key="4">
    <source>
        <dbReference type="ARBA" id="ARBA00038334"/>
    </source>
</evidence>
<keyword evidence="10" id="KW-1185">Reference proteome</keyword>
<dbReference type="Proteomes" id="UP001346149">
    <property type="component" value="Unassembled WGS sequence"/>
</dbReference>
<evidence type="ECO:0000313" key="9">
    <source>
        <dbReference type="EMBL" id="KAK4772263.1"/>
    </source>
</evidence>
<evidence type="ECO:0000256" key="6">
    <source>
        <dbReference type="ARBA" id="ARBA00058358"/>
    </source>
</evidence>
<dbReference type="GO" id="GO:0004301">
    <property type="term" value="F:epoxide hydrolase activity"/>
    <property type="evidence" value="ECO:0007669"/>
    <property type="project" value="UniProtKB-EC"/>
</dbReference>
<comment type="catalytic activity">
    <reaction evidence="7">
        <text>(24S)-24,25-epoxycucurbitadienol + H2O = (24R)-24,25-dihydroxycucurbitadienol</text>
        <dbReference type="Rhea" id="RHEA:81855"/>
        <dbReference type="ChEBI" id="CHEBI:15377"/>
        <dbReference type="ChEBI" id="CHEBI:229949"/>
        <dbReference type="ChEBI" id="CHEBI:229950"/>
    </reaction>
    <physiologicalReaction direction="left-to-right" evidence="7">
        <dbReference type="Rhea" id="RHEA:81856"/>
    </physiologicalReaction>
</comment>
<evidence type="ECO:0000256" key="1">
    <source>
        <dbReference type="ARBA" id="ARBA00004721"/>
    </source>
</evidence>
<dbReference type="SUPFAM" id="SSF53474">
    <property type="entry name" value="alpha/beta-Hydrolases"/>
    <property type="match status" value="1"/>
</dbReference>
<comment type="similarity">
    <text evidence="4">Belongs to the AB hydrolase superfamily. Epoxide hydrolase family.</text>
</comment>
<keyword evidence="3" id="KW-0378">Hydrolase</keyword>
<protein>
    <recommendedName>
        <fullName evidence="2">soluble epoxide hydrolase</fullName>
        <ecNumber evidence="2">3.3.2.10</ecNumber>
    </recommendedName>
</protein>
<comment type="catalytic activity">
    <reaction evidence="5">
        <text>an epoxide + H2O = an ethanediol</text>
        <dbReference type="Rhea" id="RHEA:19037"/>
        <dbReference type="ChEBI" id="CHEBI:15377"/>
        <dbReference type="ChEBI" id="CHEBI:32955"/>
        <dbReference type="ChEBI" id="CHEBI:140594"/>
        <dbReference type="EC" id="3.3.2.10"/>
    </reaction>
    <physiologicalReaction direction="left-to-right" evidence="5">
        <dbReference type="Rhea" id="RHEA:19038"/>
    </physiologicalReaction>
</comment>
<dbReference type="PRINTS" id="PR00412">
    <property type="entry name" value="EPOXHYDRLASE"/>
</dbReference>
<comment type="pathway">
    <text evidence="1">Secondary metabolite biosynthesis; terpenoid biosynthesis.</text>
</comment>
<proteinExistence type="inferred from homology"/>
<comment type="function">
    <text evidence="6">Epoxide hydrolase involved in the biosynthesis of cucurbitacin and mogroside tetracyclic triterpene natural products (e.g. siamenoside I and mogrosides IV, V and VI). Cucurbitacins have cytotoxic properties and exhibit deterrent taste as a defense barrier against herbivores. Mogrosides are nonsugar highly oxygenated compounds used as high-intensity zero-calorie sweeteners; they also possess pharmacological properties such as regulating immunity, lowering blood sugar and lipid levels, protecting the liver, and acting as antioxidants and antitumor agents. Catalyzes the hydrolysis of aromatic epoxide-containing substrates, such as the conversion of 24,25-epoxycucurbitadienol to 24,25-dihydroxycucurbitadienol.</text>
</comment>
<dbReference type="EC" id="3.3.2.10" evidence="2"/>